<dbReference type="Proteomes" id="UP000054653">
    <property type="component" value="Unassembled WGS sequence"/>
</dbReference>
<sequence>LFLKTQFENHLFKMNMTGRQIDIPRDEEIPPFALAPQSSLLRDCRNLLLHRFHRDQIRGGVIKNWMVPDEQRCIKYLQLRNYLSETESSKMVFMGFSLNGRYGIFHKHEEYHDNGCYEFSICVRALHGNSSKEQVTVTVSVRWTYTPAIRVIQFPQFPGLLVVALGSSKSRNPVEVIIMHVPFLDQAAMSKMYGYKVKWMDVMVLDEISLWLDNMFFIVDKWLHIISSLGLISFNITEWLDPLSDGRDNTEPEDCYAYTLYGQWVTDNYQRTSEITRKAWFRFYDFTSRVHVWVFQHFGNFQYIADYACHPIVKGLEKTKINLALHVAYYVMRSPVVVTFILEYNETTFELTILKSCVEKAFSKLEDSSDECAMCGIMAQERRDYPLCSTVTGLHIHNESVLTGLSLSRVVDWSEHVLKRKGRSGNEQCDVRSRVCPKHVMFTIFQC</sequence>
<reference evidence="1 2" key="1">
    <citation type="submission" date="2015-01" db="EMBL/GenBank/DDBJ databases">
        <title>Evolution of Trichinella species and genotypes.</title>
        <authorList>
            <person name="Korhonen P.K."/>
            <person name="Edoardo P."/>
            <person name="Giuseppe L.R."/>
            <person name="Gasser R.B."/>
        </authorList>
    </citation>
    <scope>NUCLEOTIDE SEQUENCE [LARGE SCALE GENOMIC DNA]</scope>
    <source>
        <strain evidence="1">ISS120</strain>
    </source>
</reference>
<protein>
    <submittedName>
        <fullName evidence="1">Uncharacterized protein</fullName>
    </submittedName>
</protein>
<accession>A0A0V1CLC4</accession>
<proteinExistence type="predicted"/>
<organism evidence="1 2">
    <name type="scientific">Trichinella britovi</name>
    <name type="common">Parasitic roundworm</name>
    <dbReference type="NCBI Taxonomy" id="45882"/>
    <lineage>
        <taxon>Eukaryota</taxon>
        <taxon>Metazoa</taxon>
        <taxon>Ecdysozoa</taxon>
        <taxon>Nematoda</taxon>
        <taxon>Enoplea</taxon>
        <taxon>Dorylaimia</taxon>
        <taxon>Trichinellida</taxon>
        <taxon>Trichinellidae</taxon>
        <taxon>Trichinella</taxon>
    </lineage>
</organism>
<comment type="caution">
    <text evidence="1">The sequence shown here is derived from an EMBL/GenBank/DDBJ whole genome shotgun (WGS) entry which is preliminary data.</text>
</comment>
<dbReference type="EMBL" id="JYDI01000160">
    <property type="protein sequence ID" value="KRY50022.1"/>
    <property type="molecule type" value="Genomic_DNA"/>
</dbReference>
<dbReference type="AlphaFoldDB" id="A0A0V1CLC4"/>
<dbReference type="OrthoDB" id="5913538at2759"/>
<evidence type="ECO:0000313" key="2">
    <source>
        <dbReference type="Proteomes" id="UP000054653"/>
    </source>
</evidence>
<keyword evidence="2" id="KW-1185">Reference proteome</keyword>
<name>A0A0V1CLC4_TRIBR</name>
<feature type="non-terminal residue" evidence="1">
    <location>
        <position position="1"/>
    </location>
</feature>
<gene>
    <name evidence="1" type="ORF">T03_5340</name>
</gene>
<evidence type="ECO:0000313" key="1">
    <source>
        <dbReference type="EMBL" id="KRY50022.1"/>
    </source>
</evidence>